<evidence type="ECO:0000313" key="5">
    <source>
        <dbReference type="EMBL" id="KAJ3037248.1"/>
    </source>
</evidence>
<feature type="compositionally biased region" description="Polar residues" evidence="4">
    <location>
        <begin position="220"/>
        <end position="229"/>
    </location>
</feature>
<dbReference type="PANTHER" id="PTHR15454:SF56">
    <property type="entry name" value="PROTEIN PHOSPHATASE 1 REGULATORY SUBUNIT 7-RELATED"/>
    <property type="match status" value="1"/>
</dbReference>
<evidence type="ECO:0000256" key="4">
    <source>
        <dbReference type="SAM" id="MobiDB-lite"/>
    </source>
</evidence>
<feature type="coiled-coil region" evidence="3">
    <location>
        <begin position="236"/>
        <end position="298"/>
    </location>
</feature>
<gene>
    <name evidence="5" type="primary">LRRIQ1</name>
    <name evidence="5" type="ORF">HK097_003575</name>
</gene>
<feature type="compositionally biased region" description="Basic and acidic residues" evidence="4">
    <location>
        <begin position="1066"/>
        <end position="1076"/>
    </location>
</feature>
<evidence type="ECO:0000313" key="6">
    <source>
        <dbReference type="Proteomes" id="UP001212841"/>
    </source>
</evidence>
<dbReference type="PROSITE" id="PS51450">
    <property type="entry name" value="LRR"/>
    <property type="match status" value="2"/>
</dbReference>
<dbReference type="Pfam" id="PF00612">
    <property type="entry name" value="IQ"/>
    <property type="match status" value="2"/>
</dbReference>
<dbReference type="SUPFAM" id="SSF52058">
    <property type="entry name" value="L domain-like"/>
    <property type="match status" value="1"/>
</dbReference>
<keyword evidence="3" id="KW-0175">Coiled coil</keyword>
<dbReference type="Pfam" id="PF12799">
    <property type="entry name" value="LRR_4"/>
    <property type="match status" value="1"/>
</dbReference>
<feature type="region of interest" description="Disordered" evidence="4">
    <location>
        <begin position="1005"/>
        <end position="1035"/>
    </location>
</feature>
<keyword evidence="6" id="KW-1185">Reference proteome</keyword>
<sequence>MHSDAEDDEDIEEIIKQELAALDSSDPLPSSTNDNHVEDDLRRAPSSTSWPMLNASPSLILRAEDEYSLERLTSWQDYINTISERDAERQAILEDDETSQFDESDRERGVVEDVAALAPEPKPPDDEEELVSETAIDERLAQEEAELAERLRELHATSKSEQAILDALNAEASVSGIRAREDRSVTPKESTYQRQEKGAVKEVIPVRGVDDQGRKPSPQIAPQTELPSTFGSASTLAAVEAEEQDLIEEYNTLTKQQRHEAGEQAKLQFRLDSLQNQKASTIRTLRQTKDKMRQLQEKERTLFHWLTHDAKSAYDREKDRSAVLLSKAQALMKKMKVTQEGYRSRLTTWREEGDALSTQKSTLTSSHSTLSTQYQKAQQDLLFLQSQLSAESALLESRRTERDRLLLQKLQQEEAERQLEVELLIRAAHRQRPDRVVEFSEIDFLEAIGVGLRKIPDLSDAANIRHIKLDDNLLSATKGLEVLKNLKTLSLSGNQYSTIDMQCFVLLRSLNAASNQIVGVENADKCKRLQLLNLSYNPLSDVAFLSSVRTLQVLSLSGTQIRDFNPISALTDCIYLDLSSNHLHNIDLKFLSNCGILQCLDLKDNLFTVVPLVPCLLLTDLEMEGNKIEELKIESYSLTLRSMNFNNNQIRKVQPLVNCTFLQELNLQNNLLTDMTDLFAISLCHELRVLDLRKNPLVYDRHFKEAALILLPSLQVLNGDWIERDHKTRPNHLRIIKWCRAAYDFMNPYPAEPEDKELQLQVYDDYFRIVTGQRRNIASFMGPIYIPYQRYLSSPQDLIQDDAGDASQLEETRIGWMTSSLMTNLEVMRDLRKHKPTNFELLLLPWSEELLSQIWMSSIVYTQSRWRMILWRRKRVRCIRAAIRIQSWFRRSISEKKERFEREKSEGLVKTKVIAAVKIQKILRGHKTRKWFENTKEHLRAVQDSRERRKTERTREFGRAKLNASPEVEDIDPALEEWLATTGHEDFDKEMDRYLQDERLHHFSRPVSRGRGGQVDRMGGMELGARNSPHPTDAPRRTMLDEFLHRNRTSTPTSLHNHSAGSHGRHFSEEDGRVGMEEGGSVSTELSQEIWNKQRDRYLRQENKARVREMMK</sequence>
<feature type="region of interest" description="Disordered" evidence="4">
    <location>
        <begin position="175"/>
        <end position="229"/>
    </location>
</feature>
<dbReference type="AlphaFoldDB" id="A0AAD5S4Q2"/>
<keyword evidence="2" id="KW-0677">Repeat</keyword>
<feature type="non-terminal residue" evidence="5">
    <location>
        <position position="1"/>
    </location>
</feature>
<dbReference type="PROSITE" id="PS50096">
    <property type="entry name" value="IQ"/>
    <property type="match status" value="2"/>
</dbReference>
<dbReference type="Gene3D" id="1.20.5.190">
    <property type="match status" value="1"/>
</dbReference>
<dbReference type="InterPro" id="IPR000048">
    <property type="entry name" value="IQ_motif_EF-hand-BS"/>
</dbReference>
<feature type="region of interest" description="Disordered" evidence="4">
    <location>
        <begin position="18"/>
        <end position="53"/>
    </location>
</feature>
<comment type="caution">
    <text evidence="5">The sequence shown here is derived from an EMBL/GenBank/DDBJ whole genome shotgun (WGS) entry which is preliminary data.</text>
</comment>
<organism evidence="5 6">
    <name type="scientific">Rhizophlyctis rosea</name>
    <dbReference type="NCBI Taxonomy" id="64517"/>
    <lineage>
        <taxon>Eukaryota</taxon>
        <taxon>Fungi</taxon>
        <taxon>Fungi incertae sedis</taxon>
        <taxon>Chytridiomycota</taxon>
        <taxon>Chytridiomycota incertae sedis</taxon>
        <taxon>Chytridiomycetes</taxon>
        <taxon>Rhizophlyctidales</taxon>
        <taxon>Rhizophlyctidaceae</taxon>
        <taxon>Rhizophlyctis</taxon>
    </lineage>
</organism>
<name>A0AAD5S4Q2_9FUNG</name>
<dbReference type="GO" id="GO:0005737">
    <property type="term" value="C:cytoplasm"/>
    <property type="evidence" value="ECO:0007669"/>
    <property type="project" value="TreeGrafter"/>
</dbReference>
<dbReference type="Gene3D" id="3.80.10.10">
    <property type="entry name" value="Ribonuclease Inhibitor"/>
    <property type="match status" value="2"/>
</dbReference>
<accession>A0AAD5S4Q2</accession>
<reference evidence="5" key="1">
    <citation type="submission" date="2020-05" db="EMBL/GenBank/DDBJ databases">
        <title>Phylogenomic resolution of chytrid fungi.</title>
        <authorList>
            <person name="Stajich J.E."/>
            <person name="Amses K."/>
            <person name="Simmons R."/>
            <person name="Seto K."/>
            <person name="Myers J."/>
            <person name="Bonds A."/>
            <person name="Quandt C.A."/>
            <person name="Barry K."/>
            <person name="Liu P."/>
            <person name="Grigoriev I."/>
            <person name="Longcore J.E."/>
            <person name="James T.Y."/>
        </authorList>
    </citation>
    <scope>NUCLEOTIDE SEQUENCE</scope>
    <source>
        <strain evidence="5">JEL0318</strain>
    </source>
</reference>
<proteinExistence type="predicted"/>
<dbReference type="Proteomes" id="UP001212841">
    <property type="component" value="Unassembled WGS sequence"/>
</dbReference>
<feature type="region of interest" description="Disordered" evidence="4">
    <location>
        <begin position="1049"/>
        <end position="1088"/>
    </location>
</feature>
<keyword evidence="1" id="KW-0433">Leucine-rich repeat</keyword>
<dbReference type="InterPro" id="IPR025875">
    <property type="entry name" value="Leu-rich_rpt_4"/>
</dbReference>
<dbReference type="InterPro" id="IPR001611">
    <property type="entry name" value="Leu-rich_rpt"/>
</dbReference>
<dbReference type="PANTHER" id="PTHR15454">
    <property type="entry name" value="NISCHARIN RELATED"/>
    <property type="match status" value="1"/>
</dbReference>
<protein>
    <submittedName>
        <fullName evidence="5">Leucine-rich repeat and IQ domain-containing protein 1</fullName>
    </submittedName>
</protein>
<evidence type="ECO:0000256" key="1">
    <source>
        <dbReference type="ARBA" id="ARBA00022614"/>
    </source>
</evidence>
<evidence type="ECO:0000256" key="2">
    <source>
        <dbReference type="ARBA" id="ARBA00022737"/>
    </source>
</evidence>
<feature type="compositionally biased region" description="Polar residues" evidence="4">
    <location>
        <begin position="1049"/>
        <end position="1060"/>
    </location>
</feature>
<evidence type="ECO:0000256" key="3">
    <source>
        <dbReference type="SAM" id="Coils"/>
    </source>
</evidence>
<dbReference type="EMBL" id="JADGJD010001852">
    <property type="protein sequence ID" value="KAJ3037248.1"/>
    <property type="molecule type" value="Genomic_DNA"/>
</dbReference>
<dbReference type="InterPro" id="IPR032675">
    <property type="entry name" value="LRR_dom_sf"/>
</dbReference>